<feature type="binding site" evidence="11">
    <location>
        <position position="453"/>
    </location>
    <ligand>
        <name>Zn(2+)</name>
        <dbReference type="ChEBI" id="CHEBI:29105"/>
        <label>1</label>
    </ligand>
</feature>
<dbReference type="InterPro" id="IPR040498">
    <property type="entry name" value="PriA_CRR"/>
</dbReference>
<keyword evidence="7 11" id="KW-0862">Zinc</keyword>
<feature type="binding site" evidence="11">
    <location>
        <position position="456"/>
    </location>
    <ligand>
        <name>Zn(2+)</name>
        <dbReference type="ChEBI" id="CHEBI:29105"/>
        <label>1</label>
    </ligand>
</feature>
<keyword evidence="1 11" id="KW-0639">Primosome</keyword>
<dbReference type="PANTHER" id="PTHR30580:SF0">
    <property type="entry name" value="PRIMOSOMAL PROTEIN N"/>
    <property type="match status" value="1"/>
</dbReference>
<evidence type="ECO:0000256" key="9">
    <source>
        <dbReference type="ARBA" id="ARBA00023125"/>
    </source>
</evidence>
<comment type="cofactor">
    <cofactor evidence="11">
        <name>Zn(2+)</name>
        <dbReference type="ChEBI" id="CHEBI:29105"/>
    </cofactor>
    <text evidence="11">Binds 2 zinc ions per subunit.</text>
</comment>
<evidence type="ECO:0000259" key="12">
    <source>
        <dbReference type="PROSITE" id="PS51192"/>
    </source>
</evidence>
<feature type="binding site" evidence="11">
    <location>
        <position position="493"/>
    </location>
    <ligand>
        <name>Zn(2+)</name>
        <dbReference type="ChEBI" id="CHEBI:29105"/>
        <label>1</label>
    </ligand>
</feature>
<feature type="binding site" evidence="11">
    <location>
        <position position="483"/>
    </location>
    <ligand>
        <name>Zn(2+)</name>
        <dbReference type="ChEBI" id="CHEBI:29105"/>
        <label>2</label>
    </ligand>
</feature>
<comment type="function">
    <text evidence="11">Initiates the restart of stalled replication forks, which reloads the replicative helicase on sites other than the origin of replication. Recognizes and binds to abandoned replication forks and remodels them to uncover a helicase loading site. Promotes assembly of the primosome at these replication forks.</text>
</comment>
<proteinExistence type="inferred from homology"/>
<protein>
    <recommendedName>
        <fullName evidence="11">Replication restart protein PriA</fullName>
    </recommendedName>
    <alternativeName>
        <fullName evidence="11">ATP-dependent DNA helicase PriA</fullName>
        <ecNumber evidence="11">5.6.2.4</ecNumber>
    </alternativeName>
    <alternativeName>
        <fullName evidence="11">DNA 3'-5' helicase PriA</fullName>
    </alternativeName>
</protein>
<dbReference type="Proteomes" id="UP000652430">
    <property type="component" value="Unassembled WGS sequence"/>
</dbReference>
<keyword evidence="4 11" id="KW-0547">Nucleotide-binding</keyword>
<evidence type="ECO:0000313" key="13">
    <source>
        <dbReference type="EMBL" id="GHH14685.1"/>
    </source>
</evidence>
<dbReference type="Pfam" id="PF18319">
    <property type="entry name" value="Zn_ribbon_PriA"/>
    <property type="match status" value="1"/>
</dbReference>
<dbReference type="PROSITE" id="PS51192">
    <property type="entry name" value="HELICASE_ATP_BIND_1"/>
    <property type="match status" value="1"/>
</dbReference>
<keyword evidence="8 11" id="KW-0067">ATP-binding</keyword>
<evidence type="ECO:0000256" key="8">
    <source>
        <dbReference type="ARBA" id="ARBA00022840"/>
    </source>
</evidence>
<dbReference type="InterPro" id="IPR041236">
    <property type="entry name" value="PriA_C"/>
</dbReference>
<evidence type="ECO:0000256" key="2">
    <source>
        <dbReference type="ARBA" id="ARBA00022705"/>
    </source>
</evidence>
<comment type="catalytic activity">
    <reaction evidence="11">
        <text>Couples ATP hydrolysis with the unwinding of duplex DNA by translocating in the 3'-5' direction.</text>
        <dbReference type="EC" id="5.6.2.4"/>
    </reaction>
</comment>
<dbReference type="Gene3D" id="3.40.1440.60">
    <property type="entry name" value="PriA, 3(prime) DNA-binding domain"/>
    <property type="match status" value="1"/>
</dbReference>
<dbReference type="InterPro" id="IPR005259">
    <property type="entry name" value="PriA"/>
</dbReference>
<keyword evidence="6 11" id="KW-0347">Helicase</keyword>
<evidence type="ECO:0000256" key="3">
    <source>
        <dbReference type="ARBA" id="ARBA00022723"/>
    </source>
</evidence>
<dbReference type="Gene3D" id="3.40.50.300">
    <property type="entry name" value="P-loop containing nucleotide triphosphate hydrolases"/>
    <property type="match status" value="2"/>
</dbReference>
<dbReference type="Pfam" id="PF17764">
    <property type="entry name" value="PriA_3primeBD"/>
    <property type="match status" value="1"/>
</dbReference>
<keyword evidence="3 11" id="KW-0479">Metal-binding</keyword>
<organism evidence="13 14">
    <name type="scientific">Sphingomonas glacialis</name>
    <dbReference type="NCBI Taxonomy" id="658225"/>
    <lineage>
        <taxon>Bacteria</taxon>
        <taxon>Pseudomonadati</taxon>
        <taxon>Pseudomonadota</taxon>
        <taxon>Alphaproteobacteria</taxon>
        <taxon>Sphingomonadales</taxon>
        <taxon>Sphingomonadaceae</taxon>
        <taxon>Sphingomonas</taxon>
    </lineage>
</organism>
<evidence type="ECO:0000256" key="1">
    <source>
        <dbReference type="ARBA" id="ARBA00022515"/>
    </source>
</evidence>
<keyword evidence="2 11" id="KW-0235">DNA replication</keyword>
<comment type="catalytic activity">
    <reaction evidence="11">
        <text>ATP + H2O = ADP + phosphate + H(+)</text>
        <dbReference type="Rhea" id="RHEA:13065"/>
        <dbReference type="ChEBI" id="CHEBI:15377"/>
        <dbReference type="ChEBI" id="CHEBI:15378"/>
        <dbReference type="ChEBI" id="CHEBI:30616"/>
        <dbReference type="ChEBI" id="CHEBI:43474"/>
        <dbReference type="ChEBI" id="CHEBI:456216"/>
        <dbReference type="EC" id="5.6.2.4"/>
    </reaction>
</comment>
<accession>A0ABQ3LPV8</accession>
<dbReference type="EMBL" id="BNAQ01000002">
    <property type="protein sequence ID" value="GHH14685.1"/>
    <property type="molecule type" value="Genomic_DNA"/>
</dbReference>
<name>A0ABQ3LPV8_9SPHN</name>
<comment type="subunit">
    <text evidence="11">Component of the replication restart primosome.</text>
</comment>
<evidence type="ECO:0000256" key="6">
    <source>
        <dbReference type="ARBA" id="ARBA00022806"/>
    </source>
</evidence>
<reference evidence="14" key="1">
    <citation type="journal article" date="2019" name="Int. J. Syst. Evol. Microbiol.">
        <title>The Global Catalogue of Microorganisms (GCM) 10K type strain sequencing project: providing services to taxonomists for standard genome sequencing and annotation.</title>
        <authorList>
            <consortium name="The Broad Institute Genomics Platform"/>
            <consortium name="The Broad Institute Genome Sequencing Center for Infectious Disease"/>
            <person name="Wu L."/>
            <person name="Ma J."/>
        </authorList>
    </citation>
    <scope>NUCLEOTIDE SEQUENCE [LARGE SCALE GENOMIC DNA]</scope>
    <source>
        <strain evidence="14">CGMCC 1.8957</strain>
    </source>
</reference>
<keyword evidence="5 11" id="KW-0378">Hydrolase</keyword>
<feature type="binding site" evidence="11">
    <location>
        <position position="480"/>
    </location>
    <ligand>
        <name>Zn(2+)</name>
        <dbReference type="ChEBI" id="CHEBI:29105"/>
        <label>2</label>
    </ligand>
</feature>
<feature type="domain" description="Helicase ATP-binding" evidence="12">
    <location>
        <begin position="226"/>
        <end position="392"/>
    </location>
</feature>
<dbReference type="InterPro" id="IPR014001">
    <property type="entry name" value="Helicase_ATP-bd"/>
</dbReference>
<comment type="caution">
    <text evidence="13">The sequence shown here is derived from an EMBL/GenBank/DDBJ whole genome shotgun (WGS) entry which is preliminary data.</text>
</comment>
<dbReference type="NCBIfam" id="NF004070">
    <property type="entry name" value="PRK05580.2-2"/>
    <property type="match status" value="1"/>
</dbReference>
<dbReference type="Pfam" id="PF18074">
    <property type="entry name" value="PriA_C"/>
    <property type="match status" value="1"/>
</dbReference>
<dbReference type="Pfam" id="PF00270">
    <property type="entry name" value="DEAD"/>
    <property type="match status" value="1"/>
</dbReference>
<keyword evidence="9 11" id="KW-0238">DNA-binding</keyword>
<dbReference type="SUPFAM" id="SSF52540">
    <property type="entry name" value="P-loop containing nucleoside triphosphate hydrolases"/>
    <property type="match status" value="1"/>
</dbReference>
<evidence type="ECO:0000313" key="14">
    <source>
        <dbReference type="Proteomes" id="UP000652430"/>
    </source>
</evidence>
<evidence type="ECO:0000256" key="5">
    <source>
        <dbReference type="ARBA" id="ARBA00022801"/>
    </source>
</evidence>
<feature type="binding site" evidence="11">
    <location>
        <position position="496"/>
    </location>
    <ligand>
        <name>Zn(2+)</name>
        <dbReference type="ChEBI" id="CHEBI:29105"/>
        <label>1</label>
    </ligand>
</feature>
<evidence type="ECO:0000256" key="4">
    <source>
        <dbReference type="ARBA" id="ARBA00022741"/>
    </source>
</evidence>
<keyword evidence="10 11" id="KW-0413">Isomerase</keyword>
<dbReference type="PANTHER" id="PTHR30580">
    <property type="entry name" value="PRIMOSOMAL PROTEIN N"/>
    <property type="match status" value="1"/>
</dbReference>
<feature type="binding site" evidence="11">
    <location>
        <position position="465"/>
    </location>
    <ligand>
        <name>Zn(2+)</name>
        <dbReference type="ChEBI" id="CHEBI:29105"/>
        <label>2</label>
    </ligand>
</feature>
<sequence length="744" mass="80892">MTNRLETLAPFAPAPSTRHMRSMSRARVLVLNSALGPLDYRVPHGMSVMPGSVVVAPLGPRQLLGVVWEPERMPSDAEVGDNRLRNLVGVAPVPPLAAPLRRLIEWTADYYLASPAAVVRMALSSTSALEGSKTITEYRATGEVPARLTPQREQALEKIGSFQGLIRELAALGEVSDAVIRGLVKVGALEAVEVDIDSPFPAPDPDFAAPALSPDQRAASATLVADVTARAFAPTLLDGVTGSGKTEVYFEAVAAAIRENRQCLVLLPEIALTEPFLKRFAARFGVQPVAWHSGLRQSQRRRAWRGIASGQALVTVGARSALFLPYANLGLIVVDEAHETSFKQEEGVHYHARDVAVMRGKFEEIPVILASATPAIETRQQVALGRYAEVKLPGRWGAAEMPAIEAIDLIAEPPERGRWIAPRLVKAMEATLERREQSLLFLNRRGYAPLTLCRTCGHRFQCPNCTAWMVEHRLVRRLACHHCGHTEPVPKICPECHNEDTLAAVGPGVERIADEVTELFPTAKIAVVTSDTMWSPAKAAEFVARMEAHDIDIVVGTQLVTKGYHFPNLTLVGVIDADLGLDGGDLRASERTFQQICQVAGRAGRGAKPGHVYIQTHSPDAAVMKALVSGDTEAFYSAETEHRREANAPPFGRFAGIVVSSEDQQAALETARLIGRAAPQLEAMEVYGPAPAPLAMLRGRHRFRLLIHAKRGLAVQDVVRDWLGGLDWPSKVRVVVDVDPYSFV</sequence>
<dbReference type="InterPro" id="IPR042115">
    <property type="entry name" value="PriA_3primeBD_sf"/>
</dbReference>
<gene>
    <name evidence="11 13" type="primary">priA</name>
    <name evidence="13" type="ORF">GCM10008023_16670</name>
</gene>
<evidence type="ECO:0000256" key="7">
    <source>
        <dbReference type="ARBA" id="ARBA00022833"/>
    </source>
</evidence>
<dbReference type="NCBIfam" id="TIGR00595">
    <property type="entry name" value="priA"/>
    <property type="match status" value="1"/>
</dbReference>
<comment type="similarity">
    <text evidence="11">Belongs to the helicase family. PriA subfamily.</text>
</comment>
<evidence type="ECO:0000256" key="10">
    <source>
        <dbReference type="ARBA" id="ARBA00023235"/>
    </source>
</evidence>
<evidence type="ECO:0000256" key="11">
    <source>
        <dbReference type="HAMAP-Rule" id="MF_00983"/>
    </source>
</evidence>
<dbReference type="InterPro" id="IPR041222">
    <property type="entry name" value="PriA_3primeBD"/>
</dbReference>
<feature type="binding site" evidence="11">
    <location>
        <position position="462"/>
    </location>
    <ligand>
        <name>Zn(2+)</name>
        <dbReference type="ChEBI" id="CHEBI:29105"/>
        <label>2</label>
    </ligand>
</feature>
<dbReference type="SMART" id="SM00487">
    <property type="entry name" value="DEXDc"/>
    <property type="match status" value="1"/>
</dbReference>
<dbReference type="InterPro" id="IPR011545">
    <property type="entry name" value="DEAD/DEAH_box_helicase_dom"/>
</dbReference>
<keyword evidence="14" id="KW-1185">Reference proteome</keyword>
<dbReference type="HAMAP" id="MF_00983">
    <property type="entry name" value="PriA"/>
    <property type="match status" value="1"/>
</dbReference>
<dbReference type="InterPro" id="IPR027417">
    <property type="entry name" value="P-loop_NTPase"/>
</dbReference>
<dbReference type="EC" id="5.6.2.4" evidence="11"/>